<comment type="caution">
    <text evidence="1">The sequence shown here is derived from an EMBL/GenBank/DDBJ whole genome shotgun (WGS) entry which is preliminary data.</text>
</comment>
<keyword evidence="2" id="KW-1185">Reference proteome</keyword>
<dbReference type="EMBL" id="JACVVK020000490">
    <property type="protein sequence ID" value="KAK7471499.1"/>
    <property type="molecule type" value="Genomic_DNA"/>
</dbReference>
<name>A0ABD0JDF4_9CAEN</name>
<accession>A0ABD0JDF4</accession>
<evidence type="ECO:0000313" key="1">
    <source>
        <dbReference type="EMBL" id="KAK7471499.1"/>
    </source>
</evidence>
<reference evidence="1 2" key="1">
    <citation type="journal article" date="2023" name="Sci. Data">
        <title>Genome assembly of the Korean intertidal mud-creeper Batillaria attramentaria.</title>
        <authorList>
            <person name="Patra A.K."/>
            <person name="Ho P.T."/>
            <person name="Jun S."/>
            <person name="Lee S.J."/>
            <person name="Kim Y."/>
            <person name="Won Y.J."/>
        </authorList>
    </citation>
    <scope>NUCLEOTIDE SEQUENCE [LARGE SCALE GENOMIC DNA]</scope>
    <source>
        <strain evidence="1">Wonlab-2016</strain>
    </source>
</reference>
<proteinExistence type="predicted"/>
<dbReference type="AlphaFoldDB" id="A0ABD0JDF4"/>
<gene>
    <name evidence="1" type="ORF">BaRGS_00035838</name>
</gene>
<sequence length="208" mass="22563">MKSLKCRGKTLDFEMKHGGETFDSEEKRNNSFTLSPRWLTLSAPDRPCDHKFLEQTRKKSRAHVGDKQTTQAESCAKTGVMMLAVTESCWHTNLLTNTKQTECAREMGGVPKRKALVPPIGLVGPSQAASSDLGGTLPSAPSSDFQDLVTPENNTTQSRQGVGSISETTGWQSPLACSITQHPVGLLSVEDLSSSRLLSFSPGWCLPN</sequence>
<dbReference type="Proteomes" id="UP001519460">
    <property type="component" value="Unassembled WGS sequence"/>
</dbReference>
<organism evidence="1 2">
    <name type="scientific">Batillaria attramentaria</name>
    <dbReference type="NCBI Taxonomy" id="370345"/>
    <lineage>
        <taxon>Eukaryota</taxon>
        <taxon>Metazoa</taxon>
        <taxon>Spiralia</taxon>
        <taxon>Lophotrochozoa</taxon>
        <taxon>Mollusca</taxon>
        <taxon>Gastropoda</taxon>
        <taxon>Caenogastropoda</taxon>
        <taxon>Sorbeoconcha</taxon>
        <taxon>Cerithioidea</taxon>
        <taxon>Batillariidae</taxon>
        <taxon>Batillaria</taxon>
    </lineage>
</organism>
<evidence type="ECO:0000313" key="2">
    <source>
        <dbReference type="Proteomes" id="UP001519460"/>
    </source>
</evidence>
<protein>
    <submittedName>
        <fullName evidence="1">Uncharacterized protein</fullName>
    </submittedName>
</protein>